<evidence type="ECO:0000313" key="3">
    <source>
        <dbReference type="Proteomes" id="UP000580856"/>
    </source>
</evidence>
<dbReference type="Proteomes" id="UP000580856">
    <property type="component" value="Unassembled WGS sequence"/>
</dbReference>
<sequence length="39" mass="4503">MGEIVFSLFIGGCIAAVGLYLNWDLYREQKRHGIEDEKM</sequence>
<feature type="transmembrane region" description="Helical" evidence="1">
    <location>
        <begin position="6"/>
        <end position="23"/>
    </location>
</feature>
<name>A0A846QHC7_9BACT</name>
<keyword evidence="1" id="KW-0472">Membrane</keyword>
<reference evidence="2 3" key="1">
    <citation type="submission" date="2020-03" db="EMBL/GenBank/DDBJ databases">
        <title>Genomic Encyclopedia of Type Strains, Phase IV (KMG-IV): sequencing the most valuable type-strain genomes for metagenomic binning, comparative biology and taxonomic classification.</title>
        <authorList>
            <person name="Goeker M."/>
        </authorList>
    </citation>
    <scope>NUCLEOTIDE SEQUENCE [LARGE SCALE GENOMIC DNA]</scope>
    <source>
        <strain evidence="2 3">DSM 24233</strain>
    </source>
</reference>
<keyword evidence="1" id="KW-0812">Transmembrane</keyword>
<proteinExistence type="predicted"/>
<protein>
    <submittedName>
        <fullName evidence="2">Uncharacterized protein</fullName>
    </submittedName>
</protein>
<evidence type="ECO:0000256" key="1">
    <source>
        <dbReference type="SAM" id="Phobius"/>
    </source>
</evidence>
<comment type="caution">
    <text evidence="2">The sequence shown here is derived from an EMBL/GenBank/DDBJ whole genome shotgun (WGS) entry which is preliminary data.</text>
</comment>
<keyword evidence="3" id="KW-1185">Reference proteome</keyword>
<keyword evidence="1" id="KW-1133">Transmembrane helix</keyword>
<evidence type="ECO:0000313" key="2">
    <source>
        <dbReference type="EMBL" id="NJB66407.1"/>
    </source>
</evidence>
<organism evidence="2 3">
    <name type="scientific">Desulfobaculum xiamenense</name>
    <dbReference type="NCBI Taxonomy" id="995050"/>
    <lineage>
        <taxon>Bacteria</taxon>
        <taxon>Pseudomonadati</taxon>
        <taxon>Thermodesulfobacteriota</taxon>
        <taxon>Desulfovibrionia</taxon>
        <taxon>Desulfovibrionales</taxon>
        <taxon>Desulfovibrionaceae</taxon>
        <taxon>Desulfobaculum</taxon>
    </lineage>
</organism>
<gene>
    <name evidence="2" type="ORF">GGQ74_000047</name>
</gene>
<accession>A0A846QHC7</accession>
<dbReference type="EMBL" id="JAATJA010000001">
    <property type="protein sequence ID" value="NJB66407.1"/>
    <property type="molecule type" value="Genomic_DNA"/>
</dbReference>
<dbReference type="AlphaFoldDB" id="A0A846QHC7"/>